<dbReference type="EMBL" id="JBFAKC010000015">
    <property type="protein sequence ID" value="MEV0711407.1"/>
    <property type="molecule type" value="Genomic_DNA"/>
</dbReference>
<sequence length="272" mass="30311">MLEQIRTDGYARVRLNSRETSQLARLYSEANRFFAASYECKSRHRTDRLTNGYRPPGAAYNNGDPVNEADVNDSFLYWNSEHGARIPNHGDIPEFLAALERYRSGPVVRVMRNLLDELAEYYEYPKKLPFQEASVLQVNSFGELSSRELLQTPHEDGVLATVIWTSAPGLEAVGGDAPVPLITAHDEVLVMPGGIMSVMTGGDILPLYHQARNHAQASVDRKSIMYFSCPDIDKGDVEPYIVNDTNRGVDVRDAIRGATDAFGLAADFVYDH</sequence>
<evidence type="ECO:0000313" key="2">
    <source>
        <dbReference type="Proteomes" id="UP001551695"/>
    </source>
</evidence>
<keyword evidence="2" id="KW-1185">Reference proteome</keyword>
<dbReference type="RefSeq" id="WP_355085227.1">
    <property type="nucleotide sequence ID" value="NZ_JBEXKW010000014.1"/>
</dbReference>
<accession>A0ABV3G147</accession>
<evidence type="ECO:0000313" key="1">
    <source>
        <dbReference type="EMBL" id="MEV0711407.1"/>
    </source>
</evidence>
<protein>
    <recommendedName>
        <fullName evidence="3">Fe2OG dioxygenase domain-containing protein</fullName>
    </recommendedName>
</protein>
<dbReference type="Gene3D" id="2.60.120.330">
    <property type="entry name" value="B-lactam Antibiotic, Isopenicillin N Synthase, Chain"/>
    <property type="match status" value="1"/>
</dbReference>
<organism evidence="1 2">
    <name type="scientific">Nocardia aurea</name>
    <dbReference type="NCBI Taxonomy" id="2144174"/>
    <lineage>
        <taxon>Bacteria</taxon>
        <taxon>Bacillati</taxon>
        <taxon>Actinomycetota</taxon>
        <taxon>Actinomycetes</taxon>
        <taxon>Mycobacteriales</taxon>
        <taxon>Nocardiaceae</taxon>
        <taxon>Nocardia</taxon>
    </lineage>
</organism>
<comment type="caution">
    <text evidence="1">The sequence shown here is derived from an EMBL/GenBank/DDBJ whole genome shotgun (WGS) entry which is preliminary data.</text>
</comment>
<dbReference type="SUPFAM" id="SSF51197">
    <property type="entry name" value="Clavaminate synthase-like"/>
    <property type="match status" value="1"/>
</dbReference>
<evidence type="ECO:0008006" key="3">
    <source>
        <dbReference type="Google" id="ProtNLM"/>
    </source>
</evidence>
<dbReference type="Proteomes" id="UP001551695">
    <property type="component" value="Unassembled WGS sequence"/>
</dbReference>
<dbReference type="InterPro" id="IPR027443">
    <property type="entry name" value="IPNS-like_sf"/>
</dbReference>
<gene>
    <name evidence="1" type="ORF">AB0I48_27960</name>
</gene>
<name>A0ABV3G147_9NOCA</name>
<reference evidence="1 2" key="1">
    <citation type="submission" date="2024-06" db="EMBL/GenBank/DDBJ databases">
        <title>The Natural Products Discovery Center: Release of the First 8490 Sequenced Strains for Exploring Actinobacteria Biosynthetic Diversity.</title>
        <authorList>
            <person name="Kalkreuter E."/>
            <person name="Kautsar S.A."/>
            <person name="Yang D."/>
            <person name="Bader C.D."/>
            <person name="Teijaro C.N."/>
            <person name="Fluegel L."/>
            <person name="Davis C.M."/>
            <person name="Simpson J.R."/>
            <person name="Lauterbach L."/>
            <person name="Steele A.D."/>
            <person name="Gui C."/>
            <person name="Meng S."/>
            <person name="Li G."/>
            <person name="Viehrig K."/>
            <person name="Ye F."/>
            <person name="Su P."/>
            <person name="Kiefer A.F."/>
            <person name="Nichols A."/>
            <person name="Cepeda A.J."/>
            <person name="Yan W."/>
            <person name="Fan B."/>
            <person name="Jiang Y."/>
            <person name="Adhikari A."/>
            <person name="Zheng C.-J."/>
            <person name="Schuster L."/>
            <person name="Cowan T.M."/>
            <person name="Smanski M.J."/>
            <person name="Chevrette M.G."/>
            <person name="De Carvalho L.P.S."/>
            <person name="Shen B."/>
        </authorList>
    </citation>
    <scope>NUCLEOTIDE SEQUENCE [LARGE SCALE GENOMIC DNA]</scope>
    <source>
        <strain evidence="1 2">NPDC050403</strain>
    </source>
</reference>
<proteinExistence type="predicted"/>